<accession>A0ABR1T6Q8</accession>
<sequence length="312" mass="34617">MAPGWKGPSGGACLFKPSQDSAISADLYAVQERFKKTREVKEEMQTAQDAIALAVDELNAVISTQANEYDGIIAHGDHYLVQIELLSRATIPYTFQENTEAWDTMGELSFVGFSGKRGNLLFARSTTATGNNVNLDDGSTKELELIALPSMKKESFATLIPSNQMSGDFIKQLKRFWYAPPADRPPTNPAFGSLQECHAQLRYCMDFGLVPEPYILSPDARTPLSADTLRVDKLPCLYGTWRRLSYDRAKAILTPAVHQALLNFFGHHATDTPLDMDLVVEACIVTRFIEAHMPLIISSKVMLKLNSDPWLA</sequence>
<evidence type="ECO:0000313" key="2">
    <source>
        <dbReference type="Proteomes" id="UP001444661"/>
    </source>
</evidence>
<gene>
    <name evidence="1" type="ORF">PG993_006153</name>
</gene>
<name>A0ABR1T6Q8_9PEZI</name>
<protein>
    <submittedName>
        <fullName evidence="1">Uncharacterized protein</fullName>
    </submittedName>
</protein>
<keyword evidence="2" id="KW-1185">Reference proteome</keyword>
<dbReference type="EMBL" id="JAQQWK010000005">
    <property type="protein sequence ID" value="KAK8041630.1"/>
    <property type="molecule type" value="Genomic_DNA"/>
</dbReference>
<organism evidence="1 2">
    <name type="scientific">Apiospora rasikravindrae</name>
    <dbReference type="NCBI Taxonomy" id="990691"/>
    <lineage>
        <taxon>Eukaryota</taxon>
        <taxon>Fungi</taxon>
        <taxon>Dikarya</taxon>
        <taxon>Ascomycota</taxon>
        <taxon>Pezizomycotina</taxon>
        <taxon>Sordariomycetes</taxon>
        <taxon>Xylariomycetidae</taxon>
        <taxon>Amphisphaeriales</taxon>
        <taxon>Apiosporaceae</taxon>
        <taxon>Apiospora</taxon>
    </lineage>
</organism>
<proteinExistence type="predicted"/>
<dbReference type="Proteomes" id="UP001444661">
    <property type="component" value="Unassembled WGS sequence"/>
</dbReference>
<comment type="caution">
    <text evidence="1">The sequence shown here is derived from an EMBL/GenBank/DDBJ whole genome shotgun (WGS) entry which is preliminary data.</text>
</comment>
<reference evidence="1 2" key="1">
    <citation type="submission" date="2023-01" db="EMBL/GenBank/DDBJ databases">
        <title>Analysis of 21 Apiospora genomes using comparative genomics revels a genus with tremendous synthesis potential of carbohydrate active enzymes and secondary metabolites.</title>
        <authorList>
            <person name="Sorensen T."/>
        </authorList>
    </citation>
    <scope>NUCLEOTIDE SEQUENCE [LARGE SCALE GENOMIC DNA]</scope>
    <source>
        <strain evidence="1 2">CBS 33761</strain>
    </source>
</reference>
<evidence type="ECO:0000313" key="1">
    <source>
        <dbReference type="EMBL" id="KAK8041630.1"/>
    </source>
</evidence>